<dbReference type="AlphaFoldDB" id="A0A1G7WVP3"/>
<organism evidence="1 2">
    <name type="scientific">Desulfosporosinus hippei DSM 8344</name>
    <dbReference type="NCBI Taxonomy" id="1121419"/>
    <lineage>
        <taxon>Bacteria</taxon>
        <taxon>Bacillati</taxon>
        <taxon>Bacillota</taxon>
        <taxon>Clostridia</taxon>
        <taxon>Eubacteriales</taxon>
        <taxon>Desulfitobacteriaceae</taxon>
        <taxon>Desulfosporosinus</taxon>
    </lineage>
</organism>
<protein>
    <submittedName>
        <fullName evidence="1">Uncharacterized protein</fullName>
    </submittedName>
</protein>
<sequence>MDYRLKVRDSLKYLEENLGGWRGQMLSKVSFELNRVMISSAGVIAV</sequence>
<accession>A0A1G7WVP3</accession>
<gene>
    <name evidence="1" type="ORF">SAMN05443529_10628</name>
</gene>
<dbReference type="RefSeq" id="WP_176786095.1">
    <property type="nucleotide sequence ID" value="NZ_FNCP01000006.1"/>
</dbReference>
<proteinExistence type="predicted"/>
<keyword evidence="2" id="KW-1185">Reference proteome</keyword>
<dbReference type="STRING" id="1121419.SAMN05443529_10628"/>
<reference evidence="2" key="1">
    <citation type="submission" date="2016-10" db="EMBL/GenBank/DDBJ databases">
        <authorList>
            <person name="Varghese N."/>
            <person name="Submissions S."/>
        </authorList>
    </citation>
    <scope>NUCLEOTIDE SEQUENCE [LARGE SCALE GENOMIC DNA]</scope>
    <source>
        <strain evidence="2">DSM 8344</strain>
    </source>
</reference>
<evidence type="ECO:0000313" key="2">
    <source>
        <dbReference type="Proteomes" id="UP000198656"/>
    </source>
</evidence>
<dbReference type="Proteomes" id="UP000198656">
    <property type="component" value="Unassembled WGS sequence"/>
</dbReference>
<name>A0A1G7WVP3_9FIRM</name>
<evidence type="ECO:0000313" key="1">
    <source>
        <dbReference type="EMBL" id="SDG76022.1"/>
    </source>
</evidence>
<dbReference type="EMBL" id="FNCP01000006">
    <property type="protein sequence ID" value="SDG76022.1"/>
    <property type="molecule type" value="Genomic_DNA"/>
</dbReference>